<reference evidence="2 3" key="1">
    <citation type="submission" date="2018-05" db="EMBL/GenBank/DDBJ databases">
        <title>Zavarzinia sp. HR-AS.</title>
        <authorList>
            <person name="Lee Y."/>
            <person name="Jeon C.O."/>
        </authorList>
    </citation>
    <scope>NUCLEOTIDE SEQUENCE [LARGE SCALE GENOMIC DNA]</scope>
    <source>
        <strain evidence="2 3">HR-AS</strain>
    </source>
</reference>
<organism evidence="2 3">
    <name type="scientific">Zavarzinia aquatilis</name>
    <dbReference type="NCBI Taxonomy" id="2211142"/>
    <lineage>
        <taxon>Bacteria</taxon>
        <taxon>Pseudomonadati</taxon>
        <taxon>Pseudomonadota</taxon>
        <taxon>Alphaproteobacteria</taxon>
        <taxon>Rhodospirillales</taxon>
        <taxon>Zavarziniaceae</taxon>
        <taxon>Zavarzinia</taxon>
    </lineage>
</organism>
<dbReference type="InterPro" id="IPR029069">
    <property type="entry name" value="HotDog_dom_sf"/>
</dbReference>
<feature type="domain" description="MaoC-like" evidence="1">
    <location>
        <begin position="22"/>
        <end position="117"/>
    </location>
</feature>
<proteinExistence type="predicted"/>
<dbReference type="InterPro" id="IPR002539">
    <property type="entry name" value="MaoC-like_dom"/>
</dbReference>
<dbReference type="RefSeq" id="WP_109901774.1">
    <property type="nucleotide sequence ID" value="NZ_QGLE01000001.1"/>
</dbReference>
<evidence type="ECO:0000313" key="3">
    <source>
        <dbReference type="Proteomes" id="UP000245461"/>
    </source>
</evidence>
<comment type="caution">
    <text evidence="2">The sequence shown here is derived from an EMBL/GenBank/DDBJ whole genome shotgun (WGS) entry which is preliminary data.</text>
</comment>
<evidence type="ECO:0000313" key="2">
    <source>
        <dbReference type="EMBL" id="PWR25616.1"/>
    </source>
</evidence>
<gene>
    <name evidence="2" type="ORF">DKG74_01220</name>
</gene>
<keyword evidence="3" id="KW-1185">Reference proteome</keyword>
<dbReference type="Gene3D" id="3.10.129.10">
    <property type="entry name" value="Hotdog Thioesterase"/>
    <property type="match status" value="1"/>
</dbReference>
<evidence type="ECO:0000259" key="1">
    <source>
        <dbReference type="Pfam" id="PF01575"/>
    </source>
</evidence>
<dbReference type="EMBL" id="QGLE01000001">
    <property type="protein sequence ID" value="PWR25616.1"/>
    <property type="molecule type" value="Genomic_DNA"/>
</dbReference>
<dbReference type="PANTHER" id="PTHR43664">
    <property type="entry name" value="MONOAMINE OXIDASE-RELATED"/>
    <property type="match status" value="1"/>
</dbReference>
<dbReference type="AlphaFoldDB" id="A0A317EH70"/>
<dbReference type="Pfam" id="PF01575">
    <property type="entry name" value="MaoC_dehydratas"/>
    <property type="match status" value="1"/>
</dbReference>
<dbReference type="SUPFAM" id="SSF54637">
    <property type="entry name" value="Thioesterase/thiol ester dehydrase-isomerase"/>
    <property type="match status" value="1"/>
</dbReference>
<sequence>MVDFLYFEDFEVGSSTVYGEKLVTAAEIIAFGREFDPQPIHVDPVAAAESAFGGLIASGLHSCSMMMRLMCDGYMLRSASRGSPGVDEVRYLAPVRPGDVLRVRVTVLDRRRSASRPEMGIVTARHELMNQQDEVVLLMTSKVMMGCREGVPA</sequence>
<dbReference type="PANTHER" id="PTHR43664:SF1">
    <property type="entry name" value="BETA-METHYLMALYL-COA DEHYDRATASE"/>
    <property type="match status" value="1"/>
</dbReference>
<name>A0A317EH70_9PROT</name>
<accession>A0A317EH70</accession>
<dbReference type="CDD" id="cd03454">
    <property type="entry name" value="YdeM"/>
    <property type="match status" value="1"/>
</dbReference>
<dbReference type="Proteomes" id="UP000245461">
    <property type="component" value="Unassembled WGS sequence"/>
</dbReference>
<dbReference type="OrthoDB" id="9797938at2"/>
<dbReference type="InterPro" id="IPR052342">
    <property type="entry name" value="MCH/BMMD"/>
</dbReference>
<protein>
    <submittedName>
        <fullName evidence="2">Dehydratase</fullName>
    </submittedName>
</protein>